<sequence>MNKYITNIYGHSLQSTAMHGQHTITNLAQEIGYKEINIAAYRVSDDSEEEKEKRIDGMLTSVEYGGLVIAQMPTWNGIAFDKVLLKKLRERAKKLVVFVHDFVPLMFIGNAYLADAYLEAYNQADLVVLPSSKMEVSLRAKGLTPPVLYQEVWDHVTTMDFPETPCFEPVLKFAGNMERFPFVKNWKSETRLEVFSRG</sequence>
<evidence type="ECO:0000313" key="3">
    <source>
        <dbReference type="EMBL" id="BCO05672.1"/>
    </source>
</evidence>
<dbReference type="Gene3D" id="3.40.50.2000">
    <property type="entry name" value="Glycogen Phosphorylase B"/>
    <property type="match status" value="1"/>
</dbReference>
<reference evidence="2" key="3">
    <citation type="submission" date="2023-03" db="EMBL/GenBank/DDBJ databases">
        <authorList>
            <person name="McDonnell B."/>
        </authorList>
    </citation>
    <scope>NUCLEOTIDE SEQUENCE</scope>
    <source>
        <strain evidence="2">JM1</strain>
    </source>
</reference>
<dbReference type="Pfam" id="PF26334">
    <property type="entry name" value="Gtf3_N"/>
    <property type="match status" value="1"/>
</dbReference>
<reference evidence="3 5" key="2">
    <citation type="submission" date="2020-12" db="EMBL/GenBank/DDBJ databases">
        <title>Complete genome sequence of lactococcus lactis subsp. cremoris strain EPSC and strain G3-2.</title>
        <authorList>
            <person name="Kita K."/>
            <person name="Ishikawa S."/>
        </authorList>
    </citation>
    <scope>NUCLEOTIDE SEQUENCE [LARGE SCALE GENOMIC DNA]</scope>
    <source>
        <strain evidence="3 5">EPSC</strain>
    </source>
</reference>
<evidence type="ECO:0000313" key="4">
    <source>
        <dbReference type="Proteomes" id="UP000191806"/>
    </source>
</evidence>
<organism evidence="2 4">
    <name type="scientific">Lactococcus lactis subsp. cremoris</name>
    <name type="common">Streptococcus cremoris</name>
    <dbReference type="NCBI Taxonomy" id="1359"/>
    <lineage>
        <taxon>Bacteria</taxon>
        <taxon>Bacillati</taxon>
        <taxon>Bacillota</taxon>
        <taxon>Bacilli</taxon>
        <taxon>Lactobacillales</taxon>
        <taxon>Streptococcaceae</taxon>
        <taxon>Lactococcus</taxon>
    </lineage>
</organism>
<dbReference type="Proteomes" id="UP000191806">
    <property type="component" value="Chromosome"/>
</dbReference>
<gene>
    <name evidence="3" type="ORF">LLC_09120</name>
    <name evidence="2" type="ORF">LLJM1_1449</name>
</gene>
<dbReference type="AlphaFoldDB" id="A0A1V0PIC6"/>
<proteinExistence type="predicted"/>
<protein>
    <recommendedName>
        <fullName evidence="1">Glucosyltransferase 3-like N-terminal domain-containing protein</fullName>
    </recommendedName>
</protein>
<dbReference type="EMBL" id="AP024222">
    <property type="protein sequence ID" value="BCO05672.1"/>
    <property type="molecule type" value="Genomic_DNA"/>
</dbReference>
<accession>A0A1V0PIC6</accession>
<evidence type="ECO:0000313" key="5">
    <source>
        <dbReference type="Proteomes" id="UP000595253"/>
    </source>
</evidence>
<evidence type="ECO:0000313" key="2">
    <source>
        <dbReference type="EMBL" id="ARE28808.1"/>
    </source>
</evidence>
<reference evidence="2 4" key="1">
    <citation type="journal article" date="2017" name="BMC Genomics">
        <title>Comparative and functional genomics of the Lactococcus lactis taxon; insights into evolution and niche adaptation.</title>
        <authorList>
            <person name="Kelleher P."/>
            <person name="Bottacini F."/>
            <person name="Mahony J."/>
            <person name="Kilcawley K.N."/>
            <person name="van Sinderen D."/>
        </authorList>
    </citation>
    <scope>NUCLEOTIDE SEQUENCE [LARGE SCALE GENOMIC DNA]</scope>
    <source>
        <strain evidence="2 4">JM1</strain>
    </source>
</reference>
<feature type="domain" description="Glucosyltransferase 3-like N-terminal" evidence="1">
    <location>
        <begin position="2"/>
        <end position="151"/>
    </location>
</feature>
<name>A0A1V0PIC6_LACLC</name>
<dbReference type="InterPro" id="IPR058591">
    <property type="entry name" value="Gtf3_N"/>
</dbReference>
<evidence type="ECO:0000259" key="1">
    <source>
        <dbReference type="Pfam" id="PF26334"/>
    </source>
</evidence>
<dbReference type="Proteomes" id="UP000595253">
    <property type="component" value="Chromosome"/>
</dbReference>
<dbReference type="RefSeq" id="WP_231099781.1">
    <property type="nucleotide sequence ID" value="NZ_AP018499.1"/>
</dbReference>
<dbReference type="EMBL" id="CP015899">
    <property type="protein sequence ID" value="ARE28808.1"/>
    <property type="molecule type" value="Genomic_DNA"/>
</dbReference>